<dbReference type="Proteomes" id="UP001611415">
    <property type="component" value="Unassembled WGS sequence"/>
</dbReference>
<name>A0ABW7WWI5_9NOCA</name>
<feature type="compositionally biased region" description="Low complexity" evidence="1">
    <location>
        <begin position="263"/>
        <end position="276"/>
    </location>
</feature>
<feature type="compositionally biased region" description="Pro residues" evidence="1">
    <location>
        <begin position="336"/>
        <end position="406"/>
    </location>
</feature>
<proteinExistence type="predicted"/>
<dbReference type="InterPro" id="IPR038332">
    <property type="entry name" value="PPE_sf"/>
</dbReference>
<feature type="compositionally biased region" description="Pro residues" evidence="1">
    <location>
        <begin position="306"/>
        <end position="322"/>
    </location>
</feature>
<accession>A0ABW7WWI5</accession>
<organism evidence="2 3">
    <name type="scientific">Nocardia xishanensis</name>
    <dbReference type="NCBI Taxonomy" id="238964"/>
    <lineage>
        <taxon>Bacteria</taxon>
        <taxon>Bacillati</taxon>
        <taxon>Actinomycetota</taxon>
        <taxon>Actinomycetes</taxon>
        <taxon>Mycobacteriales</taxon>
        <taxon>Nocardiaceae</taxon>
        <taxon>Nocardia</taxon>
    </lineage>
</organism>
<evidence type="ECO:0008006" key="4">
    <source>
        <dbReference type="Google" id="ProtNLM"/>
    </source>
</evidence>
<comment type="caution">
    <text evidence="2">The sequence shown here is derived from an EMBL/GenBank/DDBJ whole genome shotgun (WGS) entry which is preliminary data.</text>
</comment>
<keyword evidence="3" id="KW-1185">Reference proteome</keyword>
<evidence type="ECO:0000313" key="2">
    <source>
        <dbReference type="EMBL" id="MFI2473187.1"/>
    </source>
</evidence>
<sequence>MTGTDPTYINSMEHFESMPHEEIYAKTQQIDAGEILRASVTWLEVAAALATSMPLTRGGADRVMNGMEWEGAAANAAYASTRSFAASVDELSAVMGQVGARLGGVAAAAEAVKLAVVPPGSSGPIGAIAQLLEAANVIDAQMAQEALRQEAVLAMNMVYKPAYTMAGNGVPALPEPPVLSGIPDAGVIPQSSNGSAGYGAPANEAPEGTESVPPEWGSQSEPPIDSAPDPSSPESRTPTPDAPPSQDIQPPTHETPAPPTTEAPPTQDVPSPTQEAPAPPPGQAPPTQDTPAPPTESTPSPTQEAPAPPPTQDAPVPPPVHEPPTQDMPTPSQEAPAPPPQQAPPPPQNTPAPPPTQAPPTLDTPPPTQETPAPPTHQAPPPPQDIPAPPPTHEAPPPPAPVPAPPSGETQPLPDLGGQPGVTGPIPDDRNQGSAHTDQPGVVPQSGTTS</sequence>
<feature type="compositionally biased region" description="Low complexity" evidence="1">
    <location>
        <begin position="220"/>
        <end position="235"/>
    </location>
</feature>
<feature type="region of interest" description="Disordered" evidence="1">
    <location>
        <begin position="183"/>
        <end position="450"/>
    </location>
</feature>
<dbReference type="EMBL" id="JBIRYO010000004">
    <property type="protein sequence ID" value="MFI2473187.1"/>
    <property type="molecule type" value="Genomic_DNA"/>
</dbReference>
<evidence type="ECO:0000256" key="1">
    <source>
        <dbReference type="SAM" id="MobiDB-lite"/>
    </source>
</evidence>
<gene>
    <name evidence="2" type="ORF">ACH49W_07385</name>
</gene>
<reference evidence="2 3" key="1">
    <citation type="submission" date="2024-10" db="EMBL/GenBank/DDBJ databases">
        <title>The Natural Products Discovery Center: Release of the First 8490 Sequenced Strains for Exploring Actinobacteria Biosynthetic Diversity.</title>
        <authorList>
            <person name="Kalkreuter E."/>
            <person name="Kautsar S.A."/>
            <person name="Yang D."/>
            <person name="Bader C.D."/>
            <person name="Teijaro C.N."/>
            <person name="Fluegel L."/>
            <person name="Davis C.M."/>
            <person name="Simpson J.R."/>
            <person name="Lauterbach L."/>
            <person name="Steele A.D."/>
            <person name="Gui C."/>
            <person name="Meng S."/>
            <person name="Li G."/>
            <person name="Viehrig K."/>
            <person name="Ye F."/>
            <person name="Su P."/>
            <person name="Kiefer A.F."/>
            <person name="Nichols A."/>
            <person name="Cepeda A.J."/>
            <person name="Yan W."/>
            <person name="Fan B."/>
            <person name="Jiang Y."/>
            <person name="Adhikari A."/>
            <person name="Zheng C.-J."/>
            <person name="Schuster L."/>
            <person name="Cowan T.M."/>
            <person name="Smanski M.J."/>
            <person name="Chevrette M.G."/>
            <person name="De Carvalho L.P.S."/>
            <person name="Shen B."/>
        </authorList>
    </citation>
    <scope>NUCLEOTIDE SEQUENCE [LARGE SCALE GENOMIC DNA]</scope>
    <source>
        <strain evidence="2 3">NPDC019275</strain>
    </source>
</reference>
<protein>
    <recommendedName>
        <fullName evidence="4">PPE family protein</fullName>
    </recommendedName>
</protein>
<evidence type="ECO:0000313" key="3">
    <source>
        <dbReference type="Proteomes" id="UP001611415"/>
    </source>
</evidence>
<dbReference type="RefSeq" id="WP_397091786.1">
    <property type="nucleotide sequence ID" value="NZ_JBIRYO010000004.1"/>
</dbReference>
<dbReference type="Gene3D" id="1.20.1260.20">
    <property type="entry name" value="PPE superfamily"/>
    <property type="match status" value="1"/>
</dbReference>